<dbReference type="AlphaFoldDB" id="A0A9P8PA48"/>
<accession>A0A9P8PA48</accession>
<name>A0A9P8PA48_9ASCO</name>
<comment type="caution">
    <text evidence="1">The sequence shown here is derived from an EMBL/GenBank/DDBJ whole genome shotgun (WGS) entry which is preliminary data.</text>
</comment>
<evidence type="ECO:0000313" key="1">
    <source>
        <dbReference type="EMBL" id="KAH3667719.1"/>
    </source>
</evidence>
<proteinExistence type="predicted"/>
<dbReference type="EMBL" id="JAEUBD010001062">
    <property type="protein sequence ID" value="KAH3667719.1"/>
    <property type="molecule type" value="Genomic_DNA"/>
</dbReference>
<keyword evidence="2" id="KW-1185">Reference proteome</keyword>
<reference evidence="1" key="1">
    <citation type="journal article" date="2021" name="Open Biol.">
        <title>Shared evolutionary footprints suggest mitochondrial oxidative damage underlies multiple complex I losses in fungi.</title>
        <authorList>
            <person name="Schikora-Tamarit M.A."/>
            <person name="Marcet-Houben M."/>
            <person name="Nosek J."/>
            <person name="Gabaldon T."/>
        </authorList>
    </citation>
    <scope>NUCLEOTIDE SEQUENCE</scope>
    <source>
        <strain evidence="1">NCAIM Y.01608</strain>
    </source>
</reference>
<reference evidence="1" key="2">
    <citation type="submission" date="2021-01" db="EMBL/GenBank/DDBJ databases">
        <authorList>
            <person name="Schikora-Tamarit M.A."/>
        </authorList>
    </citation>
    <scope>NUCLEOTIDE SEQUENCE</scope>
    <source>
        <strain evidence="1">NCAIM Y.01608</strain>
    </source>
</reference>
<dbReference type="Proteomes" id="UP000788993">
    <property type="component" value="Unassembled WGS sequence"/>
</dbReference>
<gene>
    <name evidence="1" type="ORF">OGATHE_003242</name>
</gene>
<organism evidence="1 2">
    <name type="scientific">Ogataea polymorpha</name>
    <dbReference type="NCBI Taxonomy" id="460523"/>
    <lineage>
        <taxon>Eukaryota</taxon>
        <taxon>Fungi</taxon>
        <taxon>Dikarya</taxon>
        <taxon>Ascomycota</taxon>
        <taxon>Saccharomycotina</taxon>
        <taxon>Pichiomycetes</taxon>
        <taxon>Pichiales</taxon>
        <taxon>Pichiaceae</taxon>
        <taxon>Ogataea</taxon>
    </lineage>
</organism>
<evidence type="ECO:0000313" key="2">
    <source>
        <dbReference type="Proteomes" id="UP000788993"/>
    </source>
</evidence>
<protein>
    <submittedName>
        <fullName evidence="1">Uncharacterized protein</fullName>
    </submittedName>
</protein>
<sequence length="380" mass="40865">MASANASGSGVSLLSSNNSSLLVKPCRKMYRMAPNVPPIESLTTLSKDSRVCSNDPLAVNRSFSRRCSTASAPILRPSPQSPSPILVSQIVSSGSLAMTLRTAVRITDSSVSGLTLMSPLVGDFSSSRSSSRLGHVEQCQCKYLRVETGHKVAVVNPGDVQAVVALQLVHRFGQNGQQLEMRHPTQVVELQNDLVALFPLHAGLIVHAEPKLELVLSQLTPVGGCIVRGDVHVIEPGVDGSNVGVDRHTQLVHGVDVMELIGARTKHLGHDGDPAERSAANAVALGSWDGHVVCRAQNANFVLAVLVDKFLRSHAKVQVIPRVVGDEKDGARLRMDNFLCCLDVFVVWRREDLSLHGCSEHAVGDKTIPARFMARPSTRD</sequence>